<feature type="transmembrane region" description="Helical" evidence="6">
    <location>
        <begin position="108"/>
        <end position="126"/>
    </location>
</feature>
<keyword evidence="5 6" id="KW-0472">Membrane</keyword>
<keyword evidence="3 6" id="KW-0812">Transmembrane</keyword>
<dbReference type="Pfam" id="PF19359">
    <property type="entry name" value="DUF5936"/>
    <property type="match status" value="1"/>
</dbReference>
<dbReference type="EMBL" id="FOLB01000003">
    <property type="protein sequence ID" value="SFC06253.1"/>
    <property type="molecule type" value="Genomic_DNA"/>
</dbReference>
<evidence type="ECO:0000313" key="9">
    <source>
        <dbReference type="EMBL" id="SFC06253.1"/>
    </source>
</evidence>
<protein>
    <submittedName>
        <fullName evidence="9">Tight adherence protein C</fullName>
    </submittedName>
</protein>
<name>A0A1I1GA94_9ACTN</name>
<keyword evidence="10" id="KW-1185">Reference proteome</keyword>
<evidence type="ECO:0000256" key="4">
    <source>
        <dbReference type="ARBA" id="ARBA00022989"/>
    </source>
</evidence>
<dbReference type="GO" id="GO:0005886">
    <property type="term" value="C:plasma membrane"/>
    <property type="evidence" value="ECO:0007669"/>
    <property type="project" value="UniProtKB-SubCell"/>
</dbReference>
<comment type="subcellular location">
    <subcellularLocation>
        <location evidence="1">Cell membrane</location>
        <topology evidence="1">Multi-pass membrane protein</topology>
    </subcellularLocation>
</comment>
<proteinExistence type="predicted"/>
<dbReference type="Proteomes" id="UP000198832">
    <property type="component" value="Unassembled WGS sequence"/>
</dbReference>
<feature type="domain" description="Type II secretion system protein GspF" evidence="7">
    <location>
        <begin position="170"/>
        <end position="295"/>
    </location>
</feature>
<evidence type="ECO:0000256" key="6">
    <source>
        <dbReference type="SAM" id="Phobius"/>
    </source>
</evidence>
<evidence type="ECO:0000256" key="1">
    <source>
        <dbReference type="ARBA" id="ARBA00004651"/>
    </source>
</evidence>
<dbReference type="InterPro" id="IPR045980">
    <property type="entry name" value="DUF5936"/>
</dbReference>
<dbReference type="InterPro" id="IPR018076">
    <property type="entry name" value="T2SS_GspF_dom"/>
</dbReference>
<keyword evidence="4 6" id="KW-1133">Transmembrane helix</keyword>
<dbReference type="OrthoDB" id="9810662at2"/>
<evidence type="ECO:0000256" key="2">
    <source>
        <dbReference type="ARBA" id="ARBA00022475"/>
    </source>
</evidence>
<feature type="transmembrane region" description="Helical" evidence="6">
    <location>
        <begin position="278"/>
        <end position="300"/>
    </location>
</feature>
<evidence type="ECO:0000313" key="10">
    <source>
        <dbReference type="Proteomes" id="UP000198832"/>
    </source>
</evidence>
<sequence length="308" mass="33042">MVVYLALGVLLFAVAIALLAIGLRPAEEARGINRSLAVLQAMTEAPRELSAELEKPFADRVLQPLQERALGLGRRISGADSADRIRKKLDLAGNPAGWTVDRVTAGKVLGAGLGLLFALALGAVLVHSPTTRIVLCGVGLVVGFFGPNLYLYQLAYDRSAKLQRELPDAIDLMTISVESGLGFDAAVQQVATNTEGPLADEFARMLREMQLGMGRGEALRSLSERADVDDLRSFVSAMVQADTFGIPIAQVLRVQSGEMRVKRRQHAEEKAQQVPVKITVPLIFCILPALFVAVMGPAAINIMDNFGG</sequence>
<evidence type="ECO:0000259" key="7">
    <source>
        <dbReference type="Pfam" id="PF00482"/>
    </source>
</evidence>
<feature type="transmembrane region" description="Helical" evidence="6">
    <location>
        <begin position="6"/>
        <end position="26"/>
    </location>
</feature>
<keyword evidence="2" id="KW-1003">Cell membrane</keyword>
<dbReference type="STRING" id="574651.SAMN04487968_103244"/>
<reference evidence="9 10" key="1">
    <citation type="submission" date="2016-10" db="EMBL/GenBank/DDBJ databases">
        <authorList>
            <person name="de Groot N.N."/>
        </authorList>
    </citation>
    <scope>NUCLEOTIDE SEQUENCE [LARGE SCALE GENOMIC DNA]</scope>
    <source>
        <strain evidence="9 10">CGMCC 1.7056</strain>
    </source>
</reference>
<evidence type="ECO:0000259" key="8">
    <source>
        <dbReference type="Pfam" id="PF19359"/>
    </source>
</evidence>
<organism evidence="9 10">
    <name type="scientific">Nocardioides terrae</name>
    <dbReference type="NCBI Taxonomy" id="574651"/>
    <lineage>
        <taxon>Bacteria</taxon>
        <taxon>Bacillati</taxon>
        <taxon>Actinomycetota</taxon>
        <taxon>Actinomycetes</taxon>
        <taxon>Propionibacteriales</taxon>
        <taxon>Nocardioidaceae</taxon>
        <taxon>Nocardioides</taxon>
    </lineage>
</organism>
<dbReference type="PANTHER" id="PTHR35007">
    <property type="entry name" value="INTEGRAL MEMBRANE PROTEIN-RELATED"/>
    <property type="match status" value="1"/>
</dbReference>
<dbReference type="PANTHER" id="PTHR35007:SF2">
    <property type="entry name" value="PILUS ASSEMBLE PROTEIN"/>
    <property type="match status" value="1"/>
</dbReference>
<gene>
    <name evidence="9" type="ORF">SAMN04487968_103244</name>
</gene>
<feature type="transmembrane region" description="Helical" evidence="6">
    <location>
        <begin position="132"/>
        <end position="152"/>
    </location>
</feature>
<feature type="domain" description="DUF5936" evidence="8">
    <location>
        <begin position="74"/>
        <end position="121"/>
    </location>
</feature>
<evidence type="ECO:0000256" key="5">
    <source>
        <dbReference type="ARBA" id="ARBA00023136"/>
    </source>
</evidence>
<dbReference type="Pfam" id="PF00482">
    <property type="entry name" value="T2SSF"/>
    <property type="match status" value="1"/>
</dbReference>
<accession>A0A1I1GA94</accession>
<dbReference type="RefSeq" id="WP_091121328.1">
    <property type="nucleotide sequence ID" value="NZ_FOLB01000003.1"/>
</dbReference>
<dbReference type="AlphaFoldDB" id="A0A1I1GA94"/>
<evidence type="ECO:0000256" key="3">
    <source>
        <dbReference type="ARBA" id="ARBA00022692"/>
    </source>
</evidence>